<organism evidence="2 3">
    <name type="scientific">Cordylochernes scorpioides</name>
    <dbReference type="NCBI Taxonomy" id="51811"/>
    <lineage>
        <taxon>Eukaryota</taxon>
        <taxon>Metazoa</taxon>
        <taxon>Ecdysozoa</taxon>
        <taxon>Arthropoda</taxon>
        <taxon>Chelicerata</taxon>
        <taxon>Arachnida</taxon>
        <taxon>Pseudoscorpiones</taxon>
        <taxon>Cheliferoidea</taxon>
        <taxon>Chernetidae</taxon>
        <taxon>Cordylochernes</taxon>
    </lineage>
</organism>
<name>A0ABY6LLV1_9ARAC</name>
<accession>A0ABY6LLV1</accession>
<reference evidence="2 3" key="1">
    <citation type="submission" date="2022-01" db="EMBL/GenBank/DDBJ databases">
        <title>A chromosomal length assembly of Cordylochernes scorpioides.</title>
        <authorList>
            <person name="Zeh D."/>
            <person name="Zeh J."/>
        </authorList>
    </citation>
    <scope>NUCLEOTIDE SEQUENCE [LARGE SCALE GENOMIC DNA]</scope>
    <source>
        <strain evidence="2">IN4F17</strain>
        <tissue evidence="2">Whole Body</tissue>
    </source>
</reference>
<protein>
    <submittedName>
        <fullName evidence="2">Uncharacterized protein</fullName>
    </submittedName>
</protein>
<proteinExistence type="predicted"/>
<evidence type="ECO:0000256" key="1">
    <source>
        <dbReference type="SAM" id="MobiDB-lite"/>
    </source>
</evidence>
<gene>
    <name evidence="2" type="ORF">LAZ67_19001876</name>
</gene>
<evidence type="ECO:0000313" key="2">
    <source>
        <dbReference type="EMBL" id="UYV80818.1"/>
    </source>
</evidence>
<sequence length="138" mass="15037">MASAKTRIYKHFLGLQMQRVQEDPSSSGGGPYQGDASEMEFTSLGNKEPKDFKGDSLDKPAKIPKADKPAVRPPQPARGATRGPVTQVKNSRQQQALSKARSAAGPFDQCCYVEYCSNFGPVQYIRALEEILGRGAVF</sequence>
<feature type="compositionally biased region" description="Basic and acidic residues" evidence="1">
    <location>
        <begin position="47"/>
        <end position="70"/>
    </location>
</feature>
<evidence type="ECO:0000313" key="3">
    <source>
        <dbReference type="Proteomes" id="UP001235939"/>
    </source>
</evidence>
<feature type="compositionally biased region" description="Polar residues" evidence="1">
    <location>
        <begin position="87"/>
        <end position="97"/>
    </location>
</feature>
<feature type="region of interest" description="Disordered" evidence="1">
    <location>
        <begin position="19"/>
        <end position="104"/>
    </location>
</feature>
<dbReference type="Proteomes" id="UP001235939">
    <property type="component" value="Chromosome 19"/>
</dbReference>
<dbReference type="EMBL" id="CP092881">
    <property type="protein sequence ID" value="UYV80818.1"/>
    <property type="molecule type" value="Genomic_DNA"/>
</dbReference>
<keyword evidence="3" id="KW-1185">Reference proteome</keyword>